<evidence type="ECO:0000256" key="6">
    <source>
        <dbReference type="ARBA" id="ARBA00022842"/>
    </source>
</evidence>
<comment type="similarity">
    <text evidence="7">Belongs to the exonuclease superfamily. TREX family.</text>
</comment>
<accession>A0A8S3SN74</accession>
<dbReference type="InterPro" id="IPR054362">
    <property type="entry name" value="Exu_RNase_H-like"/>
</dbReference>
<dbReference type="CDD" id="cd06127">
    <property type="entry name" value="DEDDh"/>
    <property type="match status" value="1"/>
</dbReference>
<dbReference type="InterPro" id="IPR012337">
    <property type="entry name" value="RNaseH-like_sf"/>
</dbReference>
<keyword evidence="10" id="KW-1185">Reference proteome</keyword>
<dbReference type="GO" id="GO:0008296">
    <property type="term" value="F:3'-5'-DNA exonuclease activity"/>
    <property type="evidence" value="ECO:0007669"/>
    <property type="project" value="TreeGrafter"/>
</dbReference>
<keyword evidence="4" id="KW-0378">Hydrolase</keyword>
<dbReference type="GO" id="GO:0006308">
    <property type="term" value="P:DNA catabolic process"/>
    <property type="evidence" value="ECO:0007669"/>
    <property type="project" value="TreeGrafter"/>
</dbReference>
<feature type="domain" description="Exonuclease" evidence="8">
    <location>
        <begin position="198"/>
        <end position="375"/>
    </location>
</feature>
<protein>
    <recommendedName>
        <fullName evidence="8">Exonuclease domain-containing protein</fullName>
    </recommendedName>
</protein>
<dbReference type="SUPFAM" id="SSF53098">
    <property type="entry name" value="Ribonuclease H-like"/>
    <property type="match status" value="1"/>
</dbReference>
<dbReference type="InterPro" id="IPR040393">
    <property type="entry name" value="TREX1/2"/>
</dbReference>
<name>A0A8S3SN74_MYTED</name>
<gene>
    <name evidence="9" type="ORF">MEDL_35018</name>
</gene>
<dbReference type="Gene3D" id="3.30.420.10">
    <property type="entry name" value="Ribonuclease H-like superfamily/Ribonuclease H"/>
    <property type="match status" value="1"/>
</dbReference>
<dbReference type="GO" id="GO:0046872">
    <property type="term" value="F:metal ion binding"/>
    <property type="evidence" value="ECO:0007669"/>
    <property type="project" value="UniProtKB-KW"/>
</dbReference>
<keyword evidence="3" id="KW-0479">Metal-binding</keyword>
<dbReference type="GO" id="GO:0005737">
    <property type="term" value="C:cytoplasm"/>
    <property type="evidence" value="ECO:0007669"/>
    <property type="project" value="TreeGrafter"/>
</dbReference>
<dbReference type="Proteomes" id="UP000683360">
    <property type="component" value="Unassembled WGS sequence"/>
</dbReference>
<evidence type="ECO:0000256" key="7">
    <source>
        <dbReference type="ARBA" id="ARBA00025769"/>
    </source>
</evidence>
<comment type="cofactor">
    <cofactor evidence="1">
        <name>Mg(2+)</name>
        <dbReference type="ChEBI" id="CHEBI:18420"/>
    </cofactor>
</comment>
<dbReference type="GO" id="GO:0003676">
    <property type="term" value="F:nucleic acid binding"/>
    <property type="evidence" value="ECO:0007669"/>
    <property type="project" value="InterPro"/>
</dbReference>
<evidence type="ECO:0000313" key="10">
    <source>
        <dbReference type="Proteomes" id="UP000683360"/>
    </source>
</evidence>
<dbReference type="InterPro" id="IPR036397">
    <property type="entry name" value="RNaseH_sf"/>
</dbReference>
<evidence type="ECO:0000256" key="5">
    <source>
        <dbReference type="ARBA" id="ARBA00022839"/>
    </source>
</evidence>
<comment type="caution">
    <text evidence="9">The sequence shown here is derived from an EMBL/GenBank/DDBJ whole genome shotgun (WGS) entry which is preliminary data.</text>
</comment>
<dbReference type="OrthoDB" id="10250935at2759"/>
<proteinExistence type="inferred from homology"/>
<evidence type="ECO:0000256" key="4">
    <source>
        <dbReference type="ARBA" id="ARBA00022801"/>
    </source>
</evidence>
<keyword evidence="6" id="KW-0460">Magnesium</keyword>
<evidence type="ECO:0000259" key="8">
    <source>
        <dbReference type="SMART" id="SM00479"/>
    </source>
</evidence>
<dbReference type="Pfam" id="PF22123">
    <property type="entry name" value="Exu_RNase_H_like"/>
    <property type="match status" value="1"/>
</dbReference>
<dbReference type="AlphaFoldDB" id="A0A8S3SN74"/>
<dbReference type="PANTHER" id="PTHR13058">
    <property type="entry name" value="THREE PRIME REPAIR EXONUCLEASE 1, 2"/>
    <property type="match status" value="1"/>
</dbReference>
<dbReference type="SMART" id="SM00479">
    <property type="entry name" value="EXOIII"/>
    <property type="match status" value="1"/>
</dbReference>
<reference evidence="9" key="1">
    <citation type="submission" date="2021-03" db="EMBL/GenBank/DDBJ databases">
        <authorList>
            <person name="Bekaert M."/>
        </authorList>
    </citation>
    <scope>NUCLEOTIDE SEQUENCE</scope>
</reference>
<evidence type="ECO:0000256" key="3">
    <source>
        <dbReference type="ARBA" id="ARBA00022723"/>
    </source>
</evidence>
<evidence type="ECO:0000256" key="2">
    <source>
        <dbReference type="ARBA" id="ARBA00022722"/>
    </source>
</evidence>
<organism evidence="9 10">
    <name type="scientific">Mytilus edulis</name>
    <name type="common">Blue mussel</name>
    <dbReference type="NCBI Taxonomy" id="6550"/>
    <lineage>
        <taxon>Eukaryota</taxon>
        <taxon>Metazoa</taxon>
        <taxon>Spiralia</taxon>
        <taxon>Lophotrochozoa</taxon>
        <taxon>Mollusca</taxon>
        <taxon>Bivalvia</taxon>
        <taxon>Autobranchia</taxon>
        <taxon>Pteriomorphia</taxon>
        <taxon>Mytilida</taxon>
        <taxon>Mytiloidea</taxon>
        <taxon>Mytilidae</taxon>
        <taxon>Mytilinae</taxon>
        <taxon>Mytilus</taxon>
    </lineage>
</organism>
<keyword evidence="5" id="KW-0269">Exonuclease</keyword>
<evidence type="ECO:0000256" key="1">
    <source>
        <dbReference type="ARBA" id="ARBA00001946"/>
    </source>
</evidence>
<sequence>MSNDLQAIVPHLYKEHDLCNQKWCSYKRNPNKYKPTVSLNSLPLRKKLAEIIGEYTSNDNIEKISPCASTKEVESFHSMLANKAPKAKHLCSSSSLECRVYEECGLSPGKITEKSSEKLTDKRKYQNDYKNSAVNKRRKLFRKQIIKEKETVVEMREGDTYKKSIDLEQPTLIDIDFISDPLTTPLLETFDVKIDNMSVVYFDLETTSLANDCDIIQISAIEKSSEFNQYITPSQCISRQASSVTGLSVWNNTLVYYGQRVDQCIPQKAFQNFICWLEKFPSQIILVGHNCRRFDAPRLIRSLSQYNLSTSFQKKVIGFMDTLSFFRNKYPHLKCHKQEFLAENLLQKQYQAHNASEDVRILQSILNHAQPSETEISENSFSTESLIRNIVSVKQTNQRYLTLQGLVDKKIITKYIRPYQREPLGTKLIPETSDRLMNMDWSSKFTSHTSRHFSAIQGASARKDIRQQMKKLFEKSYKVVFIGNIKLPDNILEEGLININSEDTEDTIKDKLLEIYDSVDRDPTKLSFLACSHKQIISIESTINTPIRWNRA</sequence>
<dbReference type="EMBL" id="CAJPWZ010001685">
    <property type="protein sequence ID" value="CAG2221617.1"/>
    <property type="molecule type" value="Genomic_DNA"/>
</dbReference>
<dbReference type="PANTHER" id="PTHR13058:SF22">
    <property type="entry name" value="EXODEOXYRIBONUCLEASE III"/>
    <property type="match status" value="1"/>
</dbReference>
<dbReference type="InterPro" id="IPR013520">
    <property type="entry name" value="Ribonucl_H"/>
</dbReference>
<evidence type="ECO:0000313" key="9">
    <source>
        <dbReference type="EMBL" id="CAG2221617.1"/>
    </source>
</evidence>
<keyword evidence="2" id="KW-0540">Nuclease</keyword>